<reference evidence="3 4" key="1">
    <citation type="submission" date="2023-08" db="EMBL/GenBank/DDBJ databases">
        <authorList>
            <person name="Park J.-S."/>
        </authorList>
    </citation>
    <scope>NUCLEOTIDE SEQUENCE [LARGE SCALE GENOMIC DNA]</scope>
    <source>
        <strain evidence="3 4">2205SS18-9</strain>
    </source>
</reference>
<name>A0ABT9J6G2_9BACL</name>
<gene>
    <name evidence="3" type="ORF">Q5Y73_24305</name>
</gene>
<dbReference type="Pfam" id="PF00589">
    <property type="entry name" value="Phage_integrase"/>
    <property type="match status" value="1"/>
</dbReference>
<accession>A0ABT9J6G2</accession>
<evidence type="ECO:0000313" key="4">
    <source>
        <dbReference type="Proteomes" id="UP001231941"/>
    </source>
</evidence>
<evidence type="ECO:0000259" key="2">
    <source>
        <dbReference type="Pfam" id="PF00589"/>
    </source>
</evidence>
<dbReference type="Proteomes" id="UP001231941">
    <property type="component" value="Unassembled WGS sequence"/>
</dbReference>
<dbReference type="InterPro" id="IPR013762">
    <property type="entry name" value="Integrase-like_cat_sf"/>
</dbReference>
<dbReference type="EMBL" id="JAVAMP010000030">
    <property type="protein sequence ID" value="MDP5277211.1"/>
    <property type="molecule type" value="Genomic_DNA"/>
</dbReference>
<keyword evidence="1" id="KW-0233">DNA recombination</keyword>
<dbReference type="RefSeq" id="WP_305994517.1">
    <property type="nucleotide sequence ID" value="NZ_JAVAMP010000030.1"/>
</dbReference>
<dbReference type="InterPro" id="IPR002104">
    <property type="entry name" value="Integrase_catalytic"/>
</dbReference>
<organism evidence="3 4">
    <name type="scientific">Chengkuizengella axinellae</name>
    <dbReference type="NCBI Taxonomy" id="3064388"/>
    <lineage>
        <taxon>Bacteria</taxon>
        <taxon>Bacillati</taxon>
        <taxon>Bacillota</taxon>
        <taxon>Bacilli</taxon>
        <taxon>Bacillales</taxon>
        <taxon>Paenibacillaceae</taxon>
        <taxon>Chengkuizengella</taxon>
    </lineage>
</organism>
<comment type="caution">
    <text evidence="3">The sequence shown here is derived from an EMBL/GenBank/DDBJ whole genome shotgun (WGS) entry which is preliminary data.</text>
</comment>
<sequence>MINNGAHIEVIQSLLGHEKSETTKIYAQ</sequence>
<dbReference type="SUPFAM" id="SSF56349">
    <property type="entry name" value="DNA breaking-rejoining enzymes"/>
    <property type="match status" value="1"/>
</dbReference>
<protein>
    <submittedName>
        <fullName evidence="3">Tyrosine-type recombinase/integrase</fullName>
    </submittedName>
</protein>
<dbReference type="InterPro" id="IPR011010">
    <property type="entry name" value="DNA_brk_join_enz"/>
</dbReference>
<evidence type="ECO:0000256" key="1">
    <source>
        <dbReference type="ARBA" id="ARBA00023172"/>
    </source>
</evidence>
<keyword evidence="4" id="KW-1185">Reference proteome</keyword>
<proteinExistence type="predicted"/>
<dbReference type="Gene3D" id="1.10.443.10">
    <property type="entry name" value="Intergrase catalytic core"/>
    <property type="match status" value="1"/>
</dbReference>
<feature type="domain" description="Tyr recombinase" evidence="2">
    <location>
        <begin position="1"/>
        <end position="28"/>
    </location>
</feature>
<evidence type="ECO:0000313" key="3">
    <source>
        <dbReference type="EMBL" id="MDP5277211.1"/>
    </source>
</evidence>